<reference evidence="1 2" key="1">
    <citation type="submission" date="2019-11" db="EMBL/GenBank/DDBJ databases">
        <title>Whole genome sequence of Oryza granulata.</title>
        <authorList>
            <person name="Li W."/>
        </authorList>
    </citation>
    <scope>NUCLEOTIDE SEQUENCE [LARGE SCALE GENOMIC DNA]</scope>
    <source>
        <strain evidence="2">cv. Menghai</strain>
        <tissue evidence="1">Leaf</tissue>
    </source>
</reference>
<dbReference type="OrthoDB" id="10252354at2759"/>
<dbReference type="PANTHER" id="PTHR34278">
    <property type="entry name" value="PROTEIN THI031, PUTATIVE-RELATED"/>
    <property type="match status" value="1"/>
</dbReference>
<dbReference type="EMBL" id="SPHZ02000006">
    <property type="protein sequence ID" value="KAF0909899.1"/>
    <property type="molecule type" value="Genomic_DNA"/>
</dbReference>
<name>A0A6G1DBZ6_9ORYZ</name>
<dbReference type="PANTHER" id="PTHR34278:SF11">
    <property type="entry name" value="OS01G0510200 PROTEIN"/>
    <property type="match status" value="1"/>
</dbReference>
<dbReference type="AlphaFoldDB" id="A0A6G1DBZ6"/>
<comment type="caution">
    <text evidence="1">The sequence shown here is derived from an EMBL/GenBank/DDBJ whole genome shotgun (WGS) entry which is preliminary data.</text>
</comment>
<dbReference type="Proteomes" id="UP000479710">
    <property type="component" value="Unassembled WGS sequence"/>
</dbReference>
<protein>
    <submittedName>
        <fullName evidence="1">Uncharacterized protein</fullName>
    </submittedName>
</protein>
<evidence type="ECO:0000313" key="1">
    <source>
        <dbReference type="EMBL" id="KAF0909899.1"/>
    </source>
</evidence>
<organism evidence="1 2">
    <name type="scientific">Oryza meyeriana var. granulata</name>
    <dbReference type="NCBI Taxonomy" id="110450"/>
    <lineage>
        <taxon>Eukaryota</taxon>
        <taxon>Viridiplantae</taxon>
        <taxon>Streptophyta</taxon>
        <taxon>Embryophyta</taxon>
        <taxon>Tracheophyta</taxon>
        <taxon>Spermatophyta</taxon>
        <taxon>Magnoliopsida</taxon>
        <taxon>Liliopsida</taxon>
        <taxon>Poales</taxon>
        <taxon>Poaceae</taxon>
        <taxon>BOP clade</taxon>
        <taxon>Oryzoideae</taxon>
        <taxon>Oryzeae</taxon>
        <taxon>Oryzinae</taxon>
        <taxon>Oryza</taxon>
        <taxon>Oryza meyeriana</taxon>
    </lineage>
</organism>
<sequence length="71" mass="7705">MRREGRQHGRVCAYDRAVLSDPEESKRRVVGKVAATAVANGGFVRAPWKSTNHSKFTSGRSYRALSGKAGA</sequence>
<evidence type="ECO:0000313" key="2">
    <source>
        <dbReference type="Proteomes" id="UP000479710"/>
    </source>
</evidence>
<keyword evidence="2" id="KW-1185">Reference proteome</keyword>
<proteinExistence type="predicted"/>
<gene>
    <name evidence="1" type="ORF">E2562_000209</name>
</gene>
<accession>A0A6G1DBZ6</accession>